<dbReference type="InterPro" id="IPR053943">
    <property type="entry name" value="RlmKL-like_Mtase_CS"/>
</dbReference>
<sequence>MEAALAEELGDIAQQSTTMKVHNQVPGGVHCSGDLTDSYRINLHSRIASRVLMRMGHSSYSNENDIYDLVLAQPWEDWFDVDHTIRVDVTAVKSPLRSLEFTTLKIKDAVCDRFRDQFNKRPSVNTREPDMRIVGFLDQRNFTIYLDTSGEALFKRGWREETGDAPLRENLAAGMLRVSGWKPGTVLFDPMCGSGTILIEAAQQVQGIPSGARRKFAFEKFHTFDPAPWQAMKSAIKANPLPESPTIFGSDISGDMVAMTRHNLKMAGIMFDVPLKQIEAQEVKPPTEQPGILLTNPPYGERIGVRGDSTIPADEMAVGFYSALGTTLKQRFAGWTVFLFTADLSLPKLLRLKEARKTPFFNGALECRLFRFDMVAGYNRREEAKPKQD</sequence>
<evidence type="ECO:0000313" key="6">
    <source>
        <dbReference type="Proteomes" id="UP000809349"/>
    </source>
</evidence>
<evidence type="ECO:0000256" key="3">
    <source>
        <dbReference type="PROSITE-ProRule" id="PRU00529"/>
    </source>
</evidence>
<dbReference type="Pfam" id="PF01170">
    <property type="entry name" value="UPF0020"/>
    <property type="match status" value="1"/>
</dbReference>
<keyword evidence="3" id="KW-0694">RNA-binding</keyword>
<evidence type="ECO:0000259" key="4">
    <source>
        <dbReference type="PROSITE" id="PS51165"/>
    </source>
</evidence>
<name>A0ABS7SPI6_9BURK</name>
<dbReference type="InterPro" id="IPR054170">
    <property type="entry name" value="RlmL_1st"/>
</dbReference>
<dbReference type="Pfam" id="PF22020">
    <property type="entry name" value="RlmL_1st"/>
    <property type="match status" value="1"/>
</dbReference>
<dbReference type="Proteomes" id="UP000809349">
    <property type="component" value="Unassembled WGS sequence"/>
</dbReference>
<dbReference type="PROSITE" id="PS51165">
    <property type="entry name" value="THUMP"/>
    <property type="match status" value="1"/>
</dbReference>
<dbReference type="InterPro" id="IPR004114">
    <property type="entry name" value="THUMP_dom"/>
</dbReference>
<reference evidence="5 6" key="1">
    <citation type="submission" date="2021-08" db="EMBL/GenBank/DDBJ databases">
        <title>Massilia sp. R798.</title>
        <authorList>
            <person name="Baek J.H."/>
            <person name="Jung H.S."/>
            <person name="Kim K.R."/>
            <person name="Jeon C.O."/>
        </authorList>
    </citation>
    <scope>NUCLEOTIDE SEQUENCE [LARGE SCALE GENOMIC DNA]</scope>
    <source>
        <strain evidence="5 6">R798</strain>
    </source>
</reference>
<feature type="domain" description="THUMP" evidence="4">
    <location>
        <begin position="37"/>
        <end position="148"/>
    </location>
</feature>
<dbReference type="PANTHER" id="PTHR47313:SF1">
    <property type="entry name" value="RIBOSOMAL RNA LARGE SUBUNIT METHYLTRANSFERASE K_L"/>
    <property type="match status" value="1"/>
</dbReference>
<accession>A0ABS7SPI6</accession>
<dbReference type="InterPro" id="IPR029063">
    <property type="entry name" value="SAM-dependent_MTases_sf"/>
</dbReference>
<evidence type="ECO:0000313" key="5">
    <source>
        <dbReference type="EMBL" id="MBZ2207989.1"/>
    </source>
</evidence>
<dbReference type="SUPFAM" id="SSF53335">
    <property type="entry name" value="S-adenosyl-L-methionine-dependent methyltransferases"/>
    <property type="match status" value="1"/>
</dbReference>
<dbReference type="InterPro" id="IPR000241">
    <property type="entry name" value="RlmKL-like_Mtase"/>
</dbReference>
<dbReference type="GO" id="GO:0008168">
    <property type="term" value="F:methyltransferase activity"/>
    <property type="evidence" value="ECO:0007669"/>
    <property type="project" value="UniProtKB-KW"/>
</dbReference>
<dbReference type="Gene3D" id="3.40.50.150">
    <property type="entry name" value="Vaccinia Virus protein VP39"/>
    <property type="match status" value="1"/>
</dbReference>
<comment type="caution">
    <text evidence="5">The sequence shown here is derived from an EMBL/GenBank/DDBJ whole genome shotgun (WGS) entry which is preliminary data.</text>
</comment>
<dbReference type="GO" id="GO:0032259">
    <property type="term" value="P:methylation"/>
    <property type="evidence" value="ECO:0007669"/>
    <property type="project" value="UniProtKB-KW"/>
</dbReference>
<dbReference type="EMBL" id="JAFBIL020000004">
    <property type="protein sequence ID" value="MBZ2207989.1"/>
    <property type="molecule type" value="Genomic_DNA"/>
</dbReference>
<dbReference type="Pfam" id="PF02926">
    <property type="entry name" value="THUMP"/>
    <property type="match status" value="1"/>
</dbReference>
<keyword evidence="1 5" id="KW-0489">Methyltransferase</keyword>
<organism evidence="5 6">
    <name type="scientific">Massilia soli</name>
    <dbReference type="NCBI Taxonomy" id="2792854"/>
    <lineage>
        <taxon>Bacteria</taxon>
        <taxon>Pseudomonadati</taxon>
        <taxon>Pseudomonadota</taxon>
        <taxon>Betaproteobacteria</taxon>
        <taxon>Burkholderiales</taxon>
        <taxon>Oxalobacteraceae</taxon>
        <taxon>Telluria group</taxon>
        <taxon>Massilia</taxon>
    </lineage>
</organism>
<evidence type="ECO:0000256" key="1">
    <source>
        <dbReference type="ARBA" id="ARBA00022603"/>
    </source>
</evidence>
<evidence type="ECO:0000256" key="2">
    <source>
        <dbReference type="ARBA" id="ARBA00022679"/>
    </source>
</evidence>
<protein>
    <submittedName>
        <fullName evidence="5">Class I SAM-dependent RNA methyltransferase</fullName>
    </submittedName>
</protein>
<gene>
    <name evidence="5" type="ORF">I4X03_012030</name>
</gene>
<dbReference type="PANTHER" id="PTHR47313">
    <property type="entry name" value="RIBOSOMAL RNA LARGE SUBUNIT METHYLTRANSFERASE K/L"/>
    <property type="match status" value="1"/>
</dbReference>
<dbReference type="PROSITE" id="PS01261">
    <property type="entry name" value="UPF0020"/>
    <property type="match status" value="1"/>
</dbReference>
<dbReference type="CDD" id="cd11715">
    <property type="entry name" value="THUMP_AdoMetMT"/>
    <property type="match status" value="1"/>
</dbReference>
<keyword evidence="2" id="KW-0808">Transferase</keyword>
<proteinExistence type="predicted"/>
<keyword evidence="6" id="KW-1185">Reference proteome</keyword>
<dbReference type="SMART" id="SM00981">
    <property type="entry name" value="THUMP"/>
    <property type="match status" value="1"/>
</dbReference>
<dbReference type="Gene3D" id="3.30.2130.30">
    <property type="match status" value="1"/>
</dbReference>